<evidence type="ECO:0000259" key="2">
    <source>
        <dbReference type="Pfam" id="PF06021"/>
    </source>
</evidence>
<keyword evidence="1" id="KW-0808">Transferase</keyword>
<dbReference type="Pfam" id="PF06021">
    <property type="entry name" value="Gly_acyl_tr_N"/>
    <property type="match status" value="1"/>
</dbReference>
<organism evidence="3 4">
    <name type="scientific">Elysia marginata</name>
    <dbReference type="NCBI Taxonomy" id="1093978"/>
    <lineage>
        <taxon>Eukaryota</taxon>
        <taxon>Metazoa</taxon>
        <taxon>Spiralia</taxon>
        <taxon>Lophotrochozoa</taxon>
        <taxon>Mollusca</taxon>
        <taxon>Gastropoda</taxon>
        <taxon>Heterobranchia</taxon>
        <taxon>Euthyneura</taxon>
        <taxon>Panpulmonata</taxon>
        <taxon>Sacoglossa</taxon>
        <taxon>Placobranchoidea</taxon>
        <taxon>Plakobranchidae</taxon>
        <taxon>Elysia</taxon>
    </lineage>
</organism>
<protein>
    <recommendedName>
        <fullName evidence="1">Glycine N-acyltransferase-like protein</fullName>
        <ecNumber evidence="1">2.3.1.-</ecNumber>
    </recommendedName>
</protein>
<dbReference type="InterPro" id="IPR010313">
    <property type="entry name" value="Glycine_N-acyltransferase"/>
</dbReference>
<evidence type="ECO:0000313" key="4">
    <source>
        <dbReference type="Proteomes" id="UP000762676"/>
    </source>
</evidence>
<feature type="domain" description="Glycine N-acyltransferase N-terminal" evidence="2">
    <location>
        <begin position="9"/>
        <end position="189"/>
    </location>
</feature>
<dbReference type="AlphaFoldDB" id="A0AAV4FS39"/>
<evidence type="ECO:0000256" key="1">
    <source>
        <dbReference type="RuleBase" id="RU368002"/>
    </source>
</evidence>
<dbReference type="GO" id="GO:0047961">
    <property type="term" value="F:glycine N-acyltransferase activity"/>
    <property type="evidence" value="ECO:0007669"/>
    <property type="project" value="InterPro"/>
</dbReference>
<dbReference type="InterPro" id="IPR015938">
    <property type="entry name" value="Glycine_N-acyltransferase_N"/>
</dbReference>
<comment type="caution">
    <text evidence="3">The sequence shown here is derived from an EMBL/GenBank/DDBJ whole genome shotgun (WGS) entry which is preliminary data.</text>
</comment>
<dbReference type="EMBL" id="BMAT01004532">
    <property type="protein sequence ID" value="GFR75156.1"/>
    <property type="molecule type" value="Genomic_DNA"/>
</dbReference>
<dbReference type="PANTHER" id="PTHR15298">
    <property type="entry name" value="L-COA N-ACYLTRANSFERASE-RELATED"/>
    <property type="match status" value="1"/>
</dbReference>
<proteinExistence type="inferred from homology"/>
<comment type="similarity">
    <text evidence="1">Belongs to the glycine N-acyltransferase family.</text>
</comment>
<accession>A0AAV4FS39</accession>
<dbReference type="InterPro" id="IPR016181">
    <property type="entry name" value="Acyl_CoA_acyltransferase"/>
</dbReference>
<name>A0AAV4FS39_9GAST</name>
<sequence length="336" mass="38641">MSVIYHTLSQEEIEGLHGELRSQLPESAKMYNNISNHINELLTGFEVIVDQWPTWTCIMMRPNCPELVPQYFKNYYICHTRSIRDFKYFIQRPGVVDWSKPATFTGIPYDAVSVIQEKSRKDHGQVTLVENRFMYCWNKRDLPESEKIPDGLNLTSLSPEHAEIVCSHWKHARKNDGLLEYFQKVLDNFESSAVMDVNGHLKAYICMQFNGSMANLYVDPEYRTSNLGVALLRDLTRKLISKGLTAYGFIKTKDSTFINTCQKIGLSWVPQGSMSWLHYRPRSMTPSRSWPEEISSQAVAEKKEEKKKVFFNAMPLSCNDCLPSAVPADYVHVTSS</sequence>
<dbReference type="SUPFAM" id="SSF55729">
    <property type="entry name" value="Acyl-CoA N-acyltransferases (Nat)"/>
    <property type="match status" value="1"/>
</dbReference>
<keyword evidence="1" id="KW-0012">Acyltransferase</keyword>
<dbReference type="Proteomes" id="UP000762676">
    <property type="component" value="Unassembled WGS sequence"/>
</dbReference>
<gene>
    <name evidence="3" type="ORF">ElyMa_002180200</name>
</gene>
<dbReference type="GO" id="GO:0005739">
    <property type="term" value="C:mitochondrion"/>
    <property type="evidence" value="ECO:0007669"/>
    <property type="project" value="InterPro"/>
</dbReference>
<keyword evidence="4" id="KW-1185">Reference proteome</keyword>
<dbReference type="PANTHER" id="PTHR15298:SF1">
    <property type="entry name" value="GLYCINE N-ACYLTRANSFERASE-LIKE PROTEIN"/>
    <property type="match status" value="1"/>
</dbReference>
<dbReference type="Gene3D" id="3.40.630.30">
    <property type="match status" value="1"/>
</dbReference>
<reference evidence="3 4" key="1">
    <citation type="journal article" date="2021" name="Elife">
        <title>Chloroplast acquisition without the gene transfer in kleptoplastic sea slugs, Plakobranchus ocellatus.</title>
        <authorList>
            <person name="Maeda T."/>
            <person name="Takahashi S."/>
            <person name="Yoshida T."/>
            <person name="Shimamura S."/>
            <person name="Takaki Y."/>
            <person name="Nagai Y."/>
            <person name="Toyoda A."/>
            <person name="Suzuki Y."/>
            <person name="Arimoto A."/>
            <person name="Ishii H."/>
            <person name="Satoh N."/>
            <person name="Nishiyama T."/>
            <person name="Hasebe M."/>
            <person name="Maruyama T."/>
            <person name="Minagawa J."/>
            <person name="Obokata J."/>
            <person name="Shigenobu S."/>
        </authorList>
    </citation>
    <scope>NUCLEOTIDE SEQUENCE [LARGE SCALE GENOMIC DNA]</scope>
</reference>
<dbReference type="EC" id="2.3.1.-" evidence="1"/>
<evidence type="ECO:0000313" key="3">
    <source>
        <dbReference type="EMBL" id="GFR75156.1"/>
    </source>
</evidence>